<gene>
    <name evidence="2" type="ORF">OB919_00925</name>
</gene>
<evidence type="ECO:0000256" key="1">
    <source>
        <dbReference type="SAM" id="MobiDB-lite"/>
    </source>
</evidence>
<keyword evidence="3" id="KW-1185">Reference proteome</keyword>
<protein>
    <submittedName>
        <fullName evidence="2">Uncharacterized protein</fullName>
    </submittedName>
</protein>
<dbReference type="RefSeq" id="WP_342805445.1">
    <property type="nucleotide sequence ID" value="NZ_JAOPJZ010000001.1"/>
</dbReference>
<dbReference type="AlphaFoldDB" id="A0AAP3E4K7"/>
<comment type="caution">
    <text evidence="2">The sequence shown here is derived from an EMBL/GenBank/DDBJ whole genome shotgun (WGS) entry which is preliminary data.</text>
</comment>
<evidence type="ECO:0000313" key="2">
    <source>
        <dbReference type="EMBL" id="MCU4750553.1"/>
    </source>
</evidence>
<feature type="region of interest" description="Disordered" evidence="1">
    <location>
        <begin position="28"/>
        <end position="66"/>
    </location>
</feature>
<accession>A0AAP3E4K7</accession>
<reference evidence="2 3" key="1">
    <citation type="submission" date="2022-09" db="EMBL/GenBank/DDBJ databases">
        <title>Enrichment on poylsaccharides allowed isolation of novel metabolic and taxonomic groups of Haloarchaea.</title>
        <authorList>
            <person name="Sorokin D.Y."/>
            <person name="Elcheninov A.G."/>
            <person name="Khizhniak T.V."/>
            <person name="Kolganova T.V."/>
            <person name="Kublanov I.V."/>
        </authorList>
    </citation>
    <scope>NUCLEOTIDE SEQUENCE [LARGE SCALE GENOMIC DNA]</scope>
    <source>
        <strain evidence="2 3">AArc-curdl1</strain>
    </source>
</reference>
<organism evidence="2 3">
    <name type="scientific">Natronosalvus hydrolyticus</name>
    <dbReference type="NCBI Taxonomy" id="2979988"/>
    <lineage>
        <taxon>Archaea</taxon>
        <taxon>Methanobacteriati</taxon>
        <taxon>Methanobacteriota</taxon>
        <taxon>Stenosarchaea group</taxon>
        <taxon>Halobacteria</taxon>
        <taxon>Halobacteriales</taxon>
        <taxon>Natrialbaceae</taxon>
        <taxon>Natronosalvus</taxon>
    </lineage>
</organism>
<proteinExistence type="predicted"/>
<evidence type="ECO:0000313" key="3">
    <source>
        <dbReference type="Proteomes" id="UP001321047"/>
    </source>
</evidence>
<feature type="compositionally biased region" description="Acidic residues" evidence="1">
    <location>
        <begin position="50"/>
        <end position="66"/>
    </location>
</feature>
<sequence>MFTPRELLSVFLFEIPERTAEIEDELGRIRRDLDADSSVGSQSAPRRDEDAETDTEQDDETDGDAS</sequence>
<dbReference type="Proteomes" id="UP001321047">
    <property type="component" value="Unassembled WGS sequence"/>
</dbReference>
<dbReference type="EMBL" id="JAOPJZ010000001">
    <property type="protein sequence ID" value="MCU4750553.1"/>
    <property type="molecule type" value="Genomic_DNA"/>
</dbReference>
<name>A0AAP3E4K7_9EURY</name>